<name>A0ABQ9YBJ1_9EUKA</name>
<sequence length="81" mass="9529">MQALISEGFEDTLQQMVMYRKGTNYGLKIVESCHFISNFLGMNVTFTENENEEEFEISDDEDSEEYDEEDSEDYDEETTEN</sequence>
<keyword evidence="3" id="KW-1185">Reference proteome</keyword>
<evidence type="ECO:0000313" key="2">
    <source>
        <dbReference type="EMBL" id="KAK2961055.1"/>
    </source>
</evidence>
<comment type="caution">
    <text evidence="2">The sequence shown here is derived from an EMBL/GenBank/DDBJ whole genome shotgun (WGS) entry which is preliminary data.</text>
</comment>
<dbReference type="EMBL" id="JARBJD010000018">
    <property type="protein sequence ID" value="KAK2961055.1"/>
    <property type="molecule type" value="Genomic_DNA"/>
</dbReference>
<reference evidence="2 3" key="1">
    <citation type="journal article" date="2022" name="bioRxiv">
        <title>Genomics of Preaxostyla Flagellates Illuminates Evolutionary Transitions and the Path Towards Mitochondrial Loss.</title>
        <authorList>
            <person name="Novak L.V.F."/>
            <person name="Treitli S.C."/>
            <person name="Pyrih J."/>
            <person name="Halakuc P."/>
            <person name="Pipaliya S.V."/>
            <person name="Vacek V."/>
            <person name="Brzon O."/>
            <person name="Soukal P."/>
            <person name="Eme L."/>
            <person name="Dacks J.B."/>
            <person name="Karnkowska A."/>
            <person name="Elias M."/>
            <person name="Hampl V."/>
        </authorList>
    </citation>
    <scope>NUCLEOTIDE SEQUENCE [LARGE SCALE GENOMIC DNA]</scope>
    <source>
        <strain evidence="2">NAU3</strain>
        <tissue evidence="2">Gut</tissue>
    </source>
</reference>
<accession>A0ABQ9YBJ1</accession>
<evidence type="ECO:0000256" key="1">
    <source>
        <dbReference type="SAM" id="MobiDB-lite"/>
    </source>
</evidence>
<organism evidence="2 3">
    <name type="scientific">Blattamonas nauphoetae</name>
    <dbReference type="NCBI Taxonomy" id="2049346"/>
    <lineage>
        <taxon>Eukaryota</taxon>
        <taxon>Metamonada</taxon>
        <taxon>Preaxostyla</taxon>
        <taxon>Oxymonadida</taxon>
        <taxon>Blattamonas</taxon>
    </lineage>
</organism>
<gene>
    <name evidence="2" type="ORF">BLNAU_3823</name>
</gene>
<dbReference type="Proteomes" id="UP001281761">
    <property type="component" value="Unassembled WGS sequence"/>
</dbReference>
<protein>
    <submittedName>
        <fullName evidence="2">Uncharacterized protein</fullName>
    </submittedName>
</protein>
<proteinExistence type="predicted"/>
<feature type="region of interest" description="Disordered" evidence="1">
    <location>
        <begin position="50"/>
        <end position="81"/>
    </location>
</feature>
<evidence type="ECO:0000313" key="3">
    <source>
        <dbReference type="Proteomes" id="UP001281761"/>
    </source>
</evidence>